<gene>
    <name evidence="1" type="ORF">C7H79_14830</name>
</gene>
<dbReference type="EMBL" id="PXXU01000065">
    <property type="protein sequence ID" value="PSJ16169.1"/>
    <property type="molecule type" value="Genomic_DNA"/>
</dbReference>
<protein>
    <submittedName>
        <fullName evidence="1">Uncharacterized protein</fullName>
    </submittedName>
</protein>
<evidence type="ECO:0000313" key="2">
    <source>
        <dbReference type="Proteomes" id="UP000241912"/>
    </source>
</evidence>
<sequence length="88" mass="10143">MKLSLIRFKSKNGQSGSGFLVFQRFHGDWRLIMQDGSSWEKSVNKKQNGRTSFENPYFLPATQPRLIAKHPQRIAGSRQIKQIDCVYG</sequence>
<keyword evidence="2" id="KW-1185">Reference proteome</keyword>
<comment type="caution">
    <text evidence="1">The sequence shown here is derived from an EMBL/GenBank/DDBJ whole genome shotgun (WGS) entry which is preliminary data.</text>
</comment>
<accession>A0A2P7NRV7</accession>
<reference evidence="1 2" key="1">
    <citation type="submission" date="2018-03" db="EMBL/GenBank/DDBJ databases">
        <title>Draft genome of Nitrosomonas supralitoralis APG5.</title>
        <authorList>
            <person name="Urakawa H."/>
            <person name="Lopez J.V."/>
        </authorList>
    </citation>
    <scope>NUCLEOTIDE SEQUENCE [LARGE SCALE GENOMIC DNA]</scope>
    <source>
        <strain evidence="1 2">APG5</strain>
    </source>
</reference>
<name>A0A2P7NRV7_9PROT</name>
<dbReference type="Proteomes" id="UP000241912">
    <property type="component" value="Unassembled WGS sequence"/>
</dbReference>
<dbReference type="RefSeq" id="WP_106708077.1">
    <property type="nucleotide sequence ID" value="NZ_PXXU01000065.1"/>
</dbReference>
<dbReference type="AlphaFoldDB" id="A0A2P7NRV7"/>
<evidence type="ECO:0000313" key="1">
    <source>
        <dbReference type="EMBL" id="PSJ16169.1"/>
    </source>
</evidence>
<organism evidence="1 2">
    <name type="scientific">Nitrosomonas supralitoralis</name>
    <dbReference type="NCBI Taxonomy" id="2116706"/>
    <lineage>
        <taxon>Bacteria</taxon>
        <taxon>Pseudomonadati</taxon>
        <taxon>Pseudomonadota</taxon>
        <taxon>Betaproteobacteria</taxon>
        <taxon>Nitrosomonadales</taxon>
        <taxon>Nitrosomonadaceae</taxon>
        <taxon>Nitrosomonas</taxon>
    </lineage>
</organism>
<proteinExistence type="predicted"/>